<dbReference type="Gene3D" id="3.90.79.10">
    <property type="entry name" value="Nucleoside Triphosphate Pyrophosphohydrolase"/>
    <property type="match status" value="1"/>
</dbReference>
<protein>
    <submittedName>
        <fullName evidence="5">NUDIX domain-containing protein</fullName>
    </submittedName>
</protein>
<comment type="caution">
    <text evidence="5">The sequence shown here is derived from an EMBL/GenBank/DDBJ whole genome shotgun (WGS) entry which is preliminary data.</text>
</comment>
<feature type="domain" description="Nudix hydrolase" evidence="4">
    <location>
        <begin position="36"/>
        <end position="161"/>
    </location>
</feature>
<dbReference type="PROSITE" id="PS51462">
    <property type="entry name" value="NUDIX"/>
    <property type="match status" value="1"/>
</dbReference>
<dbReference type="SUPFAM" id="SSF55811">
    <property type="entry name" value="Nudix"/>
    <property type="match status" value="1"/>
</dbReference>
<dbReference type="InterPro" id="IPR029401">
    <property type="entry name" value="Nudix_N"/>
</dbReference>
<dbReference type="InterPro" id="IPR000086">
    <property type="entry name" value="NUDIX_hydrolase_dom"/>
</dbReference>
<dbReference type="InterPro" id="IPR020476">
    <property type="entry name" value="Nudix_hydrolase"/>
</dbReference>
<sequence>MNFCSHCGQPVKKVLLAGDSHPRFQCNGCSRVHYQNPKVLVSCYATWGNKVLWMRRGIEPCVGKWTAPSGFVEEGESLEQAAARELFEETCARVDPQQMQLHMVGNLVRMNQIYMVFRAPLLSPEFSTTEEASEVRLFAADEFPIEDFAFPEVADNVQLFYRDLQRNRFGIYMGTLENGKNTIRVVGRED</sequence>
<dbReference type="PRINTS" id="PR00502">
    <property type="entry name" value="NUDIXFAMILY"/>
</dbReference>
<dbReference type="EMBL" id="JBHSVR010000001">
    <property type="protein sequence ID" value="MFC6634314.1"/>
    <property type="molecule type" value="Genomic_DNA"/>
</dbReference>
<dbReference type="PANTHER" id="PTHR43222:SF2">
    <property type="entry name" value="NUDIX HYDROLASE 23, CHLOROPLASTIC"/>
    <property type="match status" value="1"/>
</dbReference>
<evidence type="ECO:0000259" key="4">
    <source>
        <dbReference type="PROSITE" id="PS51462"/>
    </source>
</evidence>
<keyword evidence="3" id="KW-0460">Magnesium</keyword>
<proteinExistence type="predicted"/>
<dbReference type="Pfam" id="PF14803">
    <property type="entry name" value="Zn_ribbon_Nudix"/>
    <property type="match status" value="1"/>
</dbReference>
<keyword evidence="2" id="KW-0378">Hydrolase</keyword>
<evidence type="ECO:0000313" key="6">
    <source>
        <dbReference type="Proteomes" id="UP001596425"/>
    </source>
</evidence>
<dbReference type="Gene3D" id="2.20.70.10">
    <property type="match status" value="1"/>
</dbReference>
<name>A0ABW1YSH6_9GAMM</name>
<reference evidence="6" key="1">
    <citation type="journal article" date="2019" name="Int. J. Syst. Evol. Microbiol.">
        <title>The Global Catalogue of Microorganisms (GCM) 10K type strain sequencing project: providing services to taxonomists for standard genome sequencing and annotation.</title>
        <authorList>
            <consortium name="The Broad Institute Genomics Platform"/>
            <consortium name="The Broad Institute Genome Sequencing Center for Infectious Disease"/>
            <person name="Wu L."/>
            <person name="Ma J."/>
        </authorList>
    </citation>
    <scope>NUCLEOTIDE SEQUENCE [LARGE SCALE GENOMIC DNA]</scope>
    <source>
        <strain evidence="6">CGMCC 1.13718</strain>
    </source>
</reference>
<dbReference type="Proteomes" id="UP001596425">
    <property type="component" value="Unassembled WGS sequence"/>
</dbReference>
<accession>A0ABW1YSH6</accession>
<dbReference type="InterPro" id="IPR015797">
    <property type="entry name" value="NUDIX_hydrolase-like_dom_sf"/>
</dbReference>
<organism evidence="5 6">
    <name type="scientific">Microbulbifer taiwanensis</name>
    <dbReference type="NCBI Taxonomy" id="986746"/>
    <lineage>
        <taxon>Bacteria</taxon>
        <taxon>Pseudomonadati</taxon>
        <taxon>Pseudomonadota</taxon>
        <taxon>Gammaproteobacteria</taxon>
        <taxon>Cellvibrionales</taxon>
        <taxon>Microbulbiferaceae</taxon>
        <taxon>Microbulbifer</taxon>
    </lineage>
</organism>
<evidence type="ECO:0000256" key="2">
    <source>
        <dbReference type="ARBA" id="ARBA00022801"/>
    </source>
</evidence>
<dbReference type="PANTHER" id="PTHR43222">
    <property type="entry name" value="NUDIX HYDROLASE 23"/>
    <property type="match status" value="1"/>
</dbReference>
<evidence type="ECO:0000256" key="3">
    <source>
        <dbReference type="ARBA" id="ARBA00022842"/>
    </source>
</evidence>
<dbReference type="RefSeq" id="WP_193193112.1">
    <property type="nucleotide sequence ID" value="NZ_JACZFR010000038.1"/>
</dbReference>
<keyword evidence="6" id="KW-1185">Reference proteome</keyword>
<evidence type="ECO:0000313" key="5">
    <source>
        <dbReference type="EMBL" id="MFC6634314.1"/>
    </source>
</evidence>
<comment type="cofactor">
    <cofactor evidence="1">
        <name>Mg(2+)</name>
        <dbReference type="ChEBI" id="CHEBI:18420"/>
    </cofactor>
</comment>
<gene>
    <name evidence="5" type="ORF">ACFQBM_13520</name>
</gene>
<dbReference type="Pfam" id="PF00293">
    <property type="entry name" value="NUDIX"/>
    <property type="match status" value="1"/>
</dbReference>
<evidence type="ECO:0000256" key="1">
    <source>
        <dbReference type="ARBA" id="ARBA00001946"/>
    </source>
</evidence>